<comment type="caution">
    <text evidence="1">The sequence shown here is derived from an EMBL/GenBank/DDBJ whole genome shotgun (WGS) entry which is preliminary data.</text>
</comment>
<proteinExistence type="predicted"/>
<name>A0ABP0K050_9DINO</name>
<reference evidence="1 2" key="1">
    <citation type="submission" date="2024-02" db="EMBL/GenBank/DDBJ databases">
        <authorList>
            <person name="Chen Y."/>
            <person name="Shah S."/>
            <person name="Dougan E. K."/>
            <person name="Thang M."/>
            <person name="Chan C."/>
        </authorList>
    </citation>
    <scope>NUCLEOTIDE SEQUENCE [LARGE SCALE GENOMIC DNA]</scope>
</reference>
<gene>
    <name evidence="1" type="ORF">SCF082_LOCUS14805</name>
</gene>
<dbReference type="EMBL" id="CAXAMM010009361">
    <property type="protein sequence ID" value="CAK9020142.1"/>
    <property type="molecule type" value="Genomic_DNA"/>
</dbReference>
<protein>
    <submittedName>
        <fullName evidence="1">Reticulocyte-binding protein 2-like a</fullName>
    </submittedName>
</protein>
<accession>A0ABP0K050</accession>
<feature type="non-terminal residue" evidence="1">
    <location>
        <position position="173"/>
    </location>
</feature>
<dbReference type="Proteomes" id="UP001642464">
    <property type="component" value="Unassembled WGS sequence"/>
</dbReference>
<keyword evidence="2" id="KW-1185">Reference proteome</keyword>
<organism evidence="1 2">
    <name type="scientific">Durusdinium trenchii</name>
    <dbReference type="NCBI Taxonomy" id="1381693"/>
    <lineage>
        <taxon>Eukaryota</taxon>
        <taxon>Sar</taxon>
        <taxon>Alveolata</taxon>
        <taxon>Dinophyceae</taxon>
        <taxon>Suessiales</taxon>
        <taxon>Symbiodiniaceae</taxon>
        <taxon>Durusdinium</taxon>
    </lineage>
</organism>
<sequence length="173" mass="19667">MDPLLGTGLSSAAAEELLLRVHPPEKRAEVPPEDLAKCGRQLGEEQLRRKPALFHRVRLLPDKRLVQQWFDKAKPCQCKRPGCCGGVQWSSRAEKHLGREGMIMQIDSNDDTVLVETSGICECKIWYPRLAVVPVYDPDLEEEPQFNVNDHVECKMQILDRLERTVFLTTGFG</sequence>
<evidence type="ECO:0000313" key="1">
    <source>
        <dbReference type="EMBL" id="CAK9020142.1"/>
    </source>
</evidence>
<evidence type="ECO:0000313" key="2">
    <source>
        <dbReference type="Proteomes" id="UP001642464"/>
    </source>
</evidence>